<protein>
    <submittedName>
        <fullName evidence="1">Uncharacterized protein</fullName>
    </submittedName>
</protein>
<keyword evidence="2" id="KW-1185">Reference proteome</keyword>
<evidence type="ECO:0000313" key="2">
    <source>
        <dbReference type="Proteomes" id="UP001054252"/>
    </source>
</evidence>
<proteinExistence type="predicted"/>
<sequence>MLTLILIMPLVQQIIDLEIFPLCYEVWVSARLSELNLRLFLFSFVPTNIFSKCAVNIFLPNQAAA</sequence>
<comment type="caution">
    <text evidence="1">The sequence shown here is derived from an EMBL/GenBank/DDBJ whole genome shotgun (WGS) entry which is preliminary data.</text>
</comment>
<organism evidence="1 2">
    <name type="scientific">Rubroshorea leprosula</name>
    <dbReference type="NCBI Taxonomy" id="152421"/>
    <lineage>
        <taxon>Eukaryota</taxon>
        <taxon>Viridiplantae</taxon>
        <taxon>Streptophyta</taxon>
        <taxon>Embryophyta</taxon>
        <taxon>Tracheophyta</taxon>
        <taxon>Spermatophyta</taxon>
        <taxon>Magnoliopsida</taxon>
        <taxon>eudicotyledons</taxon>
        <taxon>Gunneridae</taxon>
        <taxon>Pentapetalae</taxon>
        <taxon>rosids</taxon>
        <taxon>malvids</taxon>
        <taxon>Malvales</taxon>
        <taxon>Dipterocarpaceae</taxon>
        <taxon>Rubroshorea</taxon>
    </lineage>
</organism>
<dbReference type="Proteomes" id="UP001054252">
    <property type="component" value="Unassembled WGS sequence"/>
</dbReference>
<name>A0AAV5KNU8_9ROSI</name>
<gene>
    <name evidence="1" type="ORF">SLEP1_g35663</name>
</gene>
<reference evidence="1 2" key="1">
    <citation type="journal article" date="2021" name="Commun. Biol.">
        <title>The genome of Shorea leprosula (Dipterocarpaceae) highlights the ecological relevance of drought in aseasonal tropical rainforests.</title>
        <authorList>
            <person name="Ng K.K.S."/>
            <person name="Kobayashi M.J."/>
            <person name="Fawcett J.A."/>
            <person name="Hatakeyama M."/>
            <person name="Paape T."/>
            <person name="Ng C.H."/>
            <person name="Ang C.C."/>
            <person name="Tnah L.H."/>
            <person name="Lee C.T."/>
            <person name="Nishiyama T."/>
            <person name="Sese J."/>
            <person name="O'Brien M.J."/>
            <person name="Copetti D."/>
            <person name="Mohd Noor M.I."/>
            <person name="Ong R.C."/>
            <person name="Putra M."/>
            <person name="Sireger I.Z."/>
            <person name="Indrioko S."/>
            <person name="Kosugi Y."/>
            <person name="Izuno A."/>
            <person name="Isagi Y."/>
            <person name="Lee S.L."/>
            <person name="Shimizu K.K."/>
        </authorList>
    </citation>
    <scope>NUCLEOTIDE SEQUENCE [LARGE SCALE GENOMIC DNA]</scope>
    <source>
        <strain evidence="1">214</strain>
    </source>
</reference>
<accession>A0AAV5KNU8</accession>
<dbReference type="AlphaFoldDB" id="A0AAV5KNU8"/>
<evidence type="ECO:0000313" key="1">
    <source>
        <dbReference type="EMBL" id="GKV26337.1"/>
    </source>
</evidence>
<dbReference type="EMBL" id="BPVZ01000072">
    <property type="protein sequence ID" value="GKV26337.1"/>
    <property type="molecule type" value="Genomic_DNA"/>
</dbReference>